<reference evidence="6 7" key="1">
    <citation type="journal article" date="2015" name="Nature">
        <title>rRNA introns, odd ribosomes, and small enigmatic genomes across a large radiation of phyla.</title>
        <authorList>
            <person name="Brown C.T."/>
            <person name="Hug L.A."/>
            <person name="Thomas B.C."/>
            <person name="Sharon I."/>
            <person name="Castelle C.J."/>
            <person name="Singh A."/>
            <person name="Wilkins M.J."/>
            <person name="Williams K.H."/>
            <person name="Banfield J.F."/>
        </authorList>
    </citation>
    <scope>NUCLEOTIDE SEQUENCE [LARGE SCALE GENOMIC DNA]</scope>
</reference>
<evidence type="ECO:0000256" key="2">
    <source>
        <dbReference type="ARBA" id="ARBA00022980"/>
    </source>
</evidence>
<name>A0A0G0EMB7_9BACT</name>
<dbReference type="PANTHER" id="PTHR21349:SF0">
    <property type="entry name" value="LARGE RIBOSOMAL SUBUNIT PROTEIN BL21M"/>
    <property type="match status" value="1"/>
</dbReference>
<dbReference type="SUPFAM" id="SSF141091">
    <property type="entry name" value="L21p-like"/>
    <property type="match status" value="1"/>
</dbReference>
<sequence>MTQGWFKGKISNMINYAVCEINGKQVKVTPNSDILVDFLGDVKALSCDKVLLIKDGEELKIGTPYLKDVLDFDILETKKGAKIRVAKFHAKANYRRVIGSRQKFSKIKLKNSVKKS</sequence>
<organism evidence="6 7">
    <name type="scientific">Candidatus Daviesbacteria bacterium GW2011_GWB1_36_5</name>
    <dbReference type="NCBI Taxonomy" id="1618426"/>
    <lineage>
        <taxon>Bacteria</taxon>
        <taxon>Candidatus Daviesiibacteriota</taxon>
    </lineage>
</organism>
<dbReference type="GO" id="GO:0005840">
    <property type="term" value="C:ribosome"/>
    <property type="evidence" value="ECO:0007669"/>
    <property type="project" value="UniProtKB-KW"/>
</dbReference>
<dbReference type="GO" id="GO:0019843">
    <property type="term" value="F:rRNA binding"/>
    <property type="evidence" value="ECO:0007669"/>
    <property type="project" value="UniProtKB-UniRule"/>
</dbReference>
<comment type="function">
    <text evidence="4 5">This protein binds to 23S rRNA in the presence of protein L20.</text>
</comment>
<dbReference type="GO" id="GO:0003735">
    <property type="term" value="F:structural constituent of ribosome"/>
    <property type="evidence" value="ECO:0007669"/>
    <property type="project" value="InterPro"/>
</dbReference>
<evidence type="ECO:0000256" key="1">
    <source>
        <dbReference type="ARBA" id="ARBA00008563"/>
    </source>
</evidence>
<dbReference type="NCBIfam" id="TIGR00061">
    <property type="entry name" value="L21"/>
    <property type="match status" value="1"/>
</dbReference>
<keyword evidence="2 4" id="KW-0689">Ribosomal protein</keyword>
<comment type="caution">
    <text evidence="6">The sequence shown here is derived from an EMBL/GenBank/DDBJ whole genome shotgun (WGS) entry which is preliminary data.</text>
</comment>
<evidence type="ECO:0000313" key="6">
    <source>
        <dbReference type="EMBL" id="KKQ08178.1"/>
    </source>
</evidence>
<dbReference type="HAMAP" id="MF_01363">
    <property type="entry name" value="Ribosomal_bL21"/>
    <property type="match status" value="1"/>
</dbReference>
<keyword evidence="4 5" id="KW-0699">rRNA-binding</keyword>
<dbReference type="PANTHER" id="PTHR21349">
    <property type="entry name" value="50S RIBOSOMAL PROTEIN L21"/>
    <property type="match status" value="1"/>
</dbReference>
<gene>
    <name evidence="4" type="primary">rplU</name>
    <name evidence="6" type="ORF">US19_C0030G0011</name>
</gene>
<evidence type="ECO:0000256" key="3">
    <source>
        <dbReference type="ARBA" id="ARBA00023274"/>
    </source>
</evidence>
<keyword evidence="4 5" id="KW-0694">RNA-binding</keyword>
<dbReference type="Pfam" id="PF00829">
    <property type="entry name" value="Ribosomal_L21p"/>
    <property type="match status" value="1"/>
</dbReference>
<dbReference type="Proteomes" id="UP000034492">
    <property type="component" value="Unassembled WGS sequence"/>
</dbReference>
<accession>A0A0G0EMB7</accession>
<proteinExistence type="inferred from homology"/>
<evidence type="ECO:0000256" key="5">
    <source>
        <dbReference type="RuleBase" id="RU000562"/>
    </source>
</evidence>
<dbReference type="GO" id="GO:0005737">
    <property type="term" value="C:cytoplasm"/>
    <property type="evidence" value="ECO:0007669"/>
    <property type="project" value="UniProtKB-ARBA"/>
</dbReference>
<comment type="similarity">
    <text evidence="1 4 5">Belongs to the bacterial ribosomal protein bL21 family.</text>
</comment>
<dbReference type="InterPro" id="IPR036164">
    <property type="entry name" value="bL21-like_sf"/>
</dbReference>
<dbReference type="InterPro" id="IPR028909">
    <property type="entry name" value="bL21-like"/>
</dbReference>
<keyword evidence="3 4" id="KW-0687">Ribonucleoprotein</keyword>
<dbReference type="GO" id="GO:0006412">
    <property type="term" value="P:translation"/>
    <property type="evidence" value="ECO:0007669"/>
    <property type="project" value="UniProtKB-UniRule"/>
</dbReference>
<evidence type="ECO:0000256" key="4">
    <source>
        <dbReference type="HAMAP-Rule" id="MF_01363"/>
    </source>
</evidence>
<dbReference type="GO" id="GO:1990904">
    <property type="term" value="C:ribonucleoprotein complex"/>
    <property type="evidence" value="ECO:0007669"/>
    <property type="project" value="UniProtKB-KW"/>
</dbReference>
<evidence type="ECO:0000313" key="7">
    <source>
        <dbReference type="Proteomes" id="UP000034492"/>
    </source>
</evidence>
<protein>
    <recommendedName>
        <fullName evidence="4">Large ribosomal subunit protein bL21</fullName>
    </recommendedName>
</protein>
<comment type="subunit">
    <text evidence="4">Part of the 50S ribosomal subunit. Contacts protein L20.</text>
</comment>
<dbReference type="AlphaFoldDB" id="A0A0G0EMB7"/>
<dbReference type="EMBL" id="LBSA01000030">
    <property type="protein sequence ID" value="KKQ08178.1"/>
    <property type="molecule type" value="Genomic_DNA"/>
</dbReference>
<dbReference type="InterPro" id="IPR001787">
    <property type="entry name" value="Ribosomal_bL21"/>
</dbReference>